<comment type="caution">
    <text evidence="3">The sequence shown here is derived from an EMBL/GenBank/DDBJ whole genome shotgun (WGS) entry which is preliminary data.</text>
</comment>
<dbReference type="InterPro" id="IPR036662">
    <property type="entry name" value="PTS_EIIA_man-typ_sf"/>
</dbReference>
<keyword evidence="1" id="KW-0808">Transferase</keyword>
<dbReference type="Proteomes" id="UP000652477">
    <property type="component" value="Unassembled WGS sequence"/>
</dbReference>
<dbReference type="GO" id="GO:0016740">
    <property type="term" value="F:transferase activity"/>
    <property type="evidence" value="ECO:0007669"/>
    <property type="project" value="UniProtKB-KW"/>
</dbReference>
<dbReference type="Gene3D" id="3.40.50.510">
    <property type="entry name" value="Phosphotransferase system, mannose-type IIA component"/>
    <property type="match status" value="1"/>
</dbReference>
<dbReference type="InterPro" id="IPR051471">
    <property type="entry name" value="Bacterial_PTS_sugar_comp"/>
</dbReference>
<dbReference type="AlphaFoldDB" id="A0A923RR47"/>
<dbReference type="PANTHER" id="PTHR33799">
    <property type="entry name" value="PTS PERMEASE-RELATED-RELATED"/>
    <property type="match status" value="1"/>
</dbReference>
<dbReference type="InterPro" id="IPR004701">
    <property type="entry name" value="PTS_EIIA_man-typ"/>
</dbReference>
<evidence type="ECO:0000313" key="4">
    <source>
        <dbReference type="Proteomes" id="UP000652477"/>
    </source>
</evidence>
<dbReference type="GO" id="GO:0016020">
    <property type="term" value="C:membrane"/>
    <property type="evidence" value="ECO:0007669"/>
    <property type="project" value="InterPro"/>
</dbReference>
<organism evidence="3 4">
    <name type="scientific">Mediterraneibacter hominis</name>
    <dbReference type="NCBI Taxonomy" id="2763054"/>
    <lineage>
        <taxon>Bacteria</taxon>
        <taxon>Bacillati</taxon>
        <taxon>Bacillota</taxon>
        <taxon>Clostridia</taxon>
        <taxon>Lachnospirales</taxon>
        <taxon>Lachnospiraceae</taxon>
        <taxon>Mediterraneibacter</taxon>
    </lineage>
</organism>
<protein>
    <recommendedName>
        <fullName evidence="2">PTS EIIA type-4 domain-containing protein</fullName>
    </recommendedName>
</protein>
<name>A0A923RR47_9FIRM</name>
<keyword evidence="4" id="KW-1185">Reference proteome</keyword>
<proteinExistence type="predicted"/>
<feature type="domain" description="PTS EIIA type-4" evidence="2">
    <location>
        <begin position="1"/>
        <end position="121"/>
    </location>
</feature>
<dbReference type="GO" id="GO:0009401">
    <property type="term" value="P:phosphoenolpyruvate-dependent sugar phosphotransferase system"/>
    <property type="evidence" value="ECO:0007669"/>
    <property type="project" value="InterPro"/>
</dbReference>
<dbReference type="PANTHER" id="PTHR33799:SF1">
    <property type="entry name" value="PTS SYSTEM MANNOSE-SPECIFIC EIIAB COMPONENT-RELATED"/>
    <property type="match status" value="1"/>
</dbReference>
<dbReference type="PROSITE" id="PS51096">
    <property type="entry name" value="PTS_EIIA_TYPE_4"/>
    <property type="match status" value="1"/>
</dbReference>
<sequence>MLIVMTHGDFAKGIMTSARMIVGEMRDTYTIGIQPEMSLEMVQEEFRKLVKNRKEGEHLYVMVDVMFGTPCNVALSFASELENYTIMSGLNLAMLVQFELDGMVPVEKRVESALAEGKSQIIDVIKAFREQNQTNNE</sequence>
<dbReference type="Pfam" id="PF03610">
    <property type="entry name" value="EIIA-man"/>
    <property type="match status" value="1"/>
</dbReference>
<evidence type="ECO:0000313" key="3">
    <source>
        <dbReference type="EMBL" id="MBC5689313.1"/>
    </source>
</evidence>
<evidence type="ECO:0000259" key="2">
    <source>
        <dbReference type="PROSITE" id="PS51096"/>
    </source>
</evidence>
<accession>A0A923RR47</accession>
<dbReference type="RefSeq" id="WP_186875986.1">
    <property type="nucleotide sequence ID" value="NZ_JACOPF010000002.1"/>
</dbReference>
<evidence type="ECO:0000256" key="1">
    <source>
        <dbReference type="ARBA" id="ARBA00022679"/>
    </source>
</evidence>
<gene>
    <name evidence="3" type="ORF">H8S37_10335</name>
</gene>
<reference evidence="3" key="1">
    <citation type="submission" date="2020-08" db="EMBL/GenBank/DDBJ databases">
        <title>Genome public.</title>
        <authorList>
            <person name="Liu C."/>
            <person name="Sun Q."/>
        </authorList>
    </citation>
    <scope>NUCLEOTIDE SEQUENCE</scope>
    <source>
        <strain evidence="3">NSJ-55</strain>
    </source>
</reference>
<dbReference type="EMBL" id="JACOPF010000002">
    <property type="protein sequence ID" value="MBC5689313.1"/>
    <property type="molecule type" value="Genomic_DNA"/>
</dbReference>
<dbReference type="SUPFAM" id="SSF53062">
    <property type="entry name" value="PTS system fructose IIA component-like"/>
    <property type="match status" value="1"/>
</dbReference>